<organism evidence="1 2">
    <name type="scientific">Campylobacter avium LMG 24591</name>
    <dbReference type="NCBI Taxonomy" id="522484"/>
    <lineage>
        <taxon>Bacteria</taxon>
        <taxon>Pseudomonadati</taxon>
        <taxon>Campylobacterota</taxon>
        <taxon>Epsilonproteobacteria</taxon>
        <taxon>Campylobacterales</taxon>
        <taxon>Campylobacteraceae</taxon>
        <taxon>Campylobacter</taxon>
    </lineage>
</organism>
<keyword evidence="2" id="KW-1185">Reference proteome</keyword>
<dbReference type="Gene3D" id="1.10.3210.10">
    <property type="entry name" value="Hypothetical protein af1432"/>
    <property type="match status" value="1"/>
</dbReference>
<dbReference type="OrthoDB" id="9803649at2"/>
<protein>
    <submittedName>
        <fullName evidence="1">Uncharacterized protein</fullName>
    </submittedName>
</protein>
<dbReference type="RefSeq" id="WP_094325927.1">
    <property type="nucleotide sequence ID" value="NZ_CP022347.1"/>
</dbReference>
<accession>A0A222MZI2</accession>
<dbReference type="KEGG" id="cavi:CAV_1508"/>
<dbReference type="SUPFAM" id="SSF109604">
    <property type="entry name" value="HD-domain/PDEase-like"/>
    <property type="match status" value="1"/>
</dbReference>
<dbReference type="EMBL" id="CP022347">
    <property type="protein sequence ID" value="ASQ31118.1"/>
    <property type="molecule type" value="Genomic_DNA"/>
</dbReference>
<dbReference type="AlphaFoldDB" id="A0A222MZI2"/>
<reference evidence="1 2" key="1">
    <citation type="submission" date="2017-07" db="EMBL/GenBank/DDBJ databases">
        <title>Analysis of two Campylobacter avium genomes and identification of a novel hippuricase gene.</title>
        <authorList>
            <person name="Miller W.G."/>
            <person name="Chapman M.H."/>
            <person name="Yee E."/>
            <person name="Revez J."/>
            <person name="Bono J.L."/>
            <person name="Rossi M."/>
        </authorList>
    </citation>
    <scope>NUCLEOTIDE SEQUENCE [LARGE SCALE GENOMIC DNA]</scope>
    <source>
        <strain evidence="1 2">LMG 24591</strain>
    </source>
</reference>
<name>A0A222MZI2_9BACT</name>
<dbReference type="Proteomes" id="UP000201169">
    <property type="component" value="Chromosome"/>
</dbReference>
<gene>
    <name evidence="1" type="ORF">CAV_1508</name>
</gene>
<evidence type="ECO:0000313" key="1">
    <source>
        <dbReference type="EMBL" id="ASQ31118.1"/>
    </source>
</evidence>
<sequence>MKDFVLQAIETLPPMPDTVIKFNEHYKQNGVYMTNQEMKELLEKNEKDKQVLLDVISSPLYNMDRQSSLDRILALVGSINVKNILISDFISNHFKFDILLRDEWGNRKQNGIKCVCDVSPYGLNGELFMESLQRQLNFVSSWLLKEDKRNHTLIPPLMSLRLGLIILSQIIILNNLQDKFFAKIEERNFKDIGLVEKEFLGCDHIEFLEFILQKYESDPILLDGIKYLKTPHKAPQTTIKNAYIFHIVDVLFDYNGIVSNENMQKVIALMQELEQKGVVFNIEIFKDSLIKEYSYLE</sequence>
<proteinExistence type="predicted"/>
<evidence type="ECO:0000313" key="2">
    <source>
        <dbReference type="Proteomes" id="UP000201169"/>
    </source>
</evidence>